<dbReference type="PANTHER" id="PTHR47592:SF31">
    <property type="entry name" value="ZINC FINGER, CCHC-TYPE-RELATED"/>
    <property type="match status" value="1"/>
</dbReference>
<accession>A0A2N9J700</accession>
<organism evidence="1">
    <name type="scientific">Fagus sylvatica</name>
    <name type="common">Beechnut</name>
    <dbReference type="NCBI Taxonomy" id="28930"/>
    <lineage>
        <taxon>Eukaryota</taxon>
        <taxon>Viridiplantae</taxon>
        <taxon>Streptophyta</taxon>
        <taxon>Embryophyta</taxon>
        <taxon>Tracheophyta</taxon>
        <taxon>Spermatophyta</taxon>
        <taxon>Magnoliopsida</taxon>
        <taxon>eudicotyledons</taxon>
        <taxon>Gunneridae</taxon>
        <taxon>Pentapetalae</taxon>
        <taxon>rosids</taxon>
        <taxon>fabids</taxon>
        <taxon>Fagales</taxon>
        <taxon>Fagaceae</taxon>
        <taxon>Fagus</taxon>
    </lineage>
</organism>
<dbReference type="EMBL" id="OIVN01006390">
    <property type="protein sequence ID" value="SPD32141.1"/>
    <property type="molecule type" value="Genomic_DNA"/>
</dbReference>
<dbReference type="PANTHER" id="PTHR47592">
    <property type="entry name" value="PBF68 PROTEIN"/>
    <property type="match status" value="1"/>
</dbReference>
<sequence length="180" mass="20782">MGSESEMVTFKMMNQDFVKLDKFNGTNFTRWKDKLMFLLTALKIAYVLDLNLSKLPEPTDNDSDQLKAKRKKREEDEVVCRGHILNTLSDRLNKKKQKKDDHKVPNKANMVEENSDIVALVSNLHINMISKLNMTDAKSKSPDWWYDIGAVVHVCNNKSHFKSLEEFKRCNGWTTSADGK</sequence>
<protein>
    <recommendedName>
        <fullName evidence="2">Zinc finger, CCHC-type</fullName>
    </recommendedName>
</protein>
<reference evidence="1" key="1">
    <citation type="submission" date="2018-02" db="EMBL/GenBank/DDBJ databases">
        <authorList>
            <person name="Cohen D.B."/>
            <person name="Kent A.D."/>
        </authorList>
    </citation>
    <scope>NUCLEOTIDE SEQUENCE</scope>
</reference>
<evidence type="ECO:0000313" key="1">
    <source>
        <dbReference type="EMBL" id="SPD32141.1"/>
    </source>
</evidence>
<gene>
    <name evidence="1" type="ORF">FSB_LOCUS60023</name>
</gene>
<name>A0A2N9J700_FAGSY</name>
<dbReference type="AlphaFoldDB" id="A0A2N9J700"/>
<evidence type="ECO:0008006" key="2">
    <source>
        <dbReference type="Google" id="ProtNLM"/>
    </source>
</evidence>
<proteinExistence type="predicted"/>